<dbReference type="GO" id="GO:0003964">
    <property type="term" value="F:RNA-directed DNA polymerase activity"/>
    <property type="evidence" value="ECO:0007669"/>
    <property type="project" value="UniProtKB-KW"/>
</dbReference>
<gene>
    <name evidence="2" type="ORF">Tci_671895</name>
</gene>
<evidence type="ECO:0000256" key="1">
    <source>
        <dbReference type="SAM" id="MobiDB-lite"/>
    </source>
</evidence>
<reference evidence="2" key="1">
    <citation type="journal article" date="2019" name="Sci. Rep.">
        <title>Draft genome of Tanacetum cinerariifolium, the natural source of mosquito coil.</title>
        <authorList>
            <person name="Yamashiro T."/>
            <person name="Shiraishi A."/>
            <person name="Satake H."/>
            <person name="Nakayama K."/>
        </authorList>
    </citation>
    <scope>NUCLEOTIDE SEQUENCE</scope>
</reference>
<accession>A0A699KQE2</accession>
<dbReference type="AlphaFoldDB" id="A0A699KQE2"/>
<keyword evidence="2" id="KW-0808">Transferase</keyword>
<sequence>MQTRSSSRLVSNPSSNPTLSTNPNPKGRNRRRSKQRIEEFNLEELSPPIVTMADQRTMAQFLQEPTEGYEDAIVIPAITTDNFELKHGLLTLVQNKFKDLLRACPHHGFLELHQLDTFYNALNSKDQDSLNSAAGGNFLDKMPRECLAIIESKSKVHYSRNKPVVAK</sequence>
<keyword evidence="2" id="KW-0548">Nucleotidyltransferase</keyword>
<proteinExistence type="predicted"/>
<feature type="compositionally biased region" description="Low complexity" evidence="1">
    <location>
        <begin position="1"/>
        <end position="25"/>
    </location>
</feature>
<organism evidence="2">
    <name type="scientific">Tanacetum cinerariifolium</name>
    <name type="common">Dalmatian daisy</name>
    <name type="synonym">Chrysanthemum cinerariifolium</name>
    <dbReference type="NCBI Taxonomy" id="118510"/>
    <lineage>
        <taxon>Eukaryota</taxon>
        <taxon>Viridiplantae</taxon>
        <taxon>Streptophyta</taxon>
        <taxon>Embryophyta</taxon>
        <taxon>Tracheophyta</taxon>
        <taxon>Spermatophyta</taxon>
        <taxon>Magnoliopsida</taxon>
        <taxon>eudicotyledons</taxon>
        <taxon>Gunneridae</taxon>
        <taxon>Pentapetalae</taxon>
        <taxon>asterids</taxon>
        <taxon>campanulids</taxon>
        <taxon>Asterales</taxon>
        <taxon>Asteraceae</taxon>
        <taxon>Asteroideae</taxon>
        <taxon>Anthemideae</taxon>
        <taxon>Anthemidinae</taxon>
        <taxon>Tanacetum</taxon>
    </lineage>
</organism>
<dbReference type="EMBL" id="BKCJ010530558">
    <property type="protein sequence ID" value="GFA99923.1"/>
    <property type="molecule type" value="Genomic_DNA"/>
</dbReference>
<comment type="caution">
    <text evidence="2">The sequence shown here is derived from an EMBL/GenBank/DDBJ whole genome shotgun (WGS) entry which is preliminary data.</text>
</comment>
<keyword evidence="2" id="KW-0695">RNA-directed DNA polymerase</keyword>
<evidence type="ECO:0000313" key="2">
    <source>
        <dbReference type="EMBL" id="GFA99923.1"/>
    </source>
</evidence>
<name>A0A699KQE2_TANCI</name>
<feature type="region of interest" description="Disordered" evidence="1">
    <location>
        <begin position="1"/>
        <end position="33"/>
    </location>
</feature>
<feature type="non-terminal residue" evidence="2">
    <location>
        <position position="167"/>
    </location>
</feature>
<protein>
    <submittedName>
        <fullName evidence="2">Reverse transcriptase domain-containing protein</fullName>
    </submittedName>
</protein>